<dbReference type="eggNOG" id="ENOG50337JM">
    <property type="taxonomic scope" value="Bacteria"/>
</dbReference>
<dbReference type="EMBL" id="CP002056">
    <property type="protein sequence ID" value="ADI30931.1"/>
    <property type="molecule type" value="Genomic_DNA"/>
</dbReference>
<protein>
    <submittedName>
        <fullName evidence="1">Uncharacterized protein</fullName>
    </submittedName>
</protein>
<name>D7DND0_METV0</name>
<reference evidence="1 2" key="2">
    <citation type="journal article" date="2011" name="J. Bacteriol.">
        <title>Genomes of three methylotrophs from a single niche uncover genetic and metabolic divergence of Methylophilaceae.</title>
        <authorList>
            <person name="Lapidus A."/>
            <person name="Clum A."/>
            <person name="Labutti K."/>
            <person name="Kaluzhnaya M.G."/>
            <person name="Lim S."/>
            <person name="Beck D.A."/>
            <person name="Glavina Del Rio T."/>
            <person name="Nolan M."/>
            <person name="Mavromatis K."/>
            <person name="Huntemann M."/>
            <person name="Lucas S."/>
            <person name="Lidstrom M.E."/>
            <person name="Ivanova N."/>
            <person name="Chistoserdova L."/>
        </authorList>
    </citation>
    <scope>NUCLEOTIDE SEQUENCE [LARGE SCALE GENOMIC DNA]</scope>
    <source>
        <strain evidence="1 2">301</strain>
    </source>
</reference>
<dbReference type="HOGENOM" id="CLU_113603_1_0_4"/>
<reference evidence="2" key="1">
    <citation type="submission" date="2010-05" db="EMBL/GenBank/DDBJ databases">
        <title>Complete sequence of Methylotenera sp. 301.</title>
        <authorList>
            <person name="Lucas S."/>
            <person name="Copeland A."/>
            <person name="Lapidus A."/>
            <person name="Cheng J.-F."/>
            <person name="Bruce D."/>
            <person name="Goodwin L."/>
            <person name="Pitluck S."/>
            <person name="Clum A."/>
            <person name="Land M."/>
            <person name="Hauser L."/>
            <person name="Kyrpides N."/>
            <person name="Ivanova N."/>
            <person name="Chistoservova L."/>
            <person name="Kalyuzhnaya M."/>
            <person name="Woyke T."/>
        </authorList>
    </citation>
    <scope>NUCLEOTIDE SEQUENCE [LARGE SCALE GENOMIC DNA]</scope>
    <source>
        <strain evidence="2">301</strain>
    </source>
</reference>
<dbReference type="OrthoDB" id="9133488at2"/>
<evidence type="ECO:0000313" key="1">
    <source>
        <dbReference type="EMBL" id="ADI30931.1"/>
    </source>
</evidence>
<gene>
    <name evidence="1" type="ordered locus">M301_2574</name>
</gene>
<sequence length="202" mass="22841">MNSDEKLASQYCGFLNEIRVRLELVRNICNGTLSVGSELFDYELASVNLRKVLELIAFGSLTANKSAYSVAYVGIEKKWRAKALLDELEKIHSDFYPKPLLHPAVREGNPRHLHFDFQSAGFLTRDEFIELYDLCSKVIHTQNPFAGAVAVNFRITVVEWVARIEKLLSFHLFRLSGMPQIWIGELTAPGDGKSHVYIASPN</sequence>
<accession>D7DND0</accession>
<keyword evidence="2" id="KW-1185">Reference proteome</keyword>
<organism evidence="1 2">
    <name type="scientific">Methylotenera versatilis (strain 301)</name>
    <dbReference type="NCBI Taxonomy" id="666681"/>
    <lineage>
        <taxon>Bacteria</taxon>
        <taxon>Pseudomonadati</taxon>
        <taxon>Pseudomonadota</taxon>
        <taxon>Betaproteobacteria</taxon>
        <taxon>Nitrosomonadales</taxon>
        <taxon>Methylophilaceae</taxon>
        <taxon>Methylotenera</taxon>
    </lineage>
</organism>
<evidence type="ECO:0000313" key="2">
    <source>
        <dbReference type="Proteomes" id="UP000000383"/>
    </source>
</evidence>
<dbReference type="Proteomes" id="UP000000383">
    <property type="component" value="Chromosome"/>
</dbReference>
<dbReference type="AlphaFoldDB" id="D7DND0"/>
<dbReference type="RefSeq" id="WP_013149238.1">
    <property type="nucleotide sequence ID" value="NC_014207.1"/>
</dbReference>
<dbReference type="KEGG" id="meh:M301_2574"/>
<proteinExistence type="predicted"/>